<accession>A0A418YDT3</accession>
<dbReference type="EMBL" id="QZCH01000015">
    <property type="protein sequence ID" value="RJG42685.1"/>
    <property type="molecule type" value="Genomic_DNA"/>
</dbReference>
<reference evidence="1 2" key="1">
    <citation type="submission" date="2018-09" db="EMBL/GenBank/DDBJ databases">
        <authorList>
            <person name="Wang F."/>
        </authorList>
    </citation>
    <scope>NUCLEOTIDE SEQUENCE [LARGE SCALE GENOMIC DNA]</scope>
    <source>
        <strain evidence="1 2">PLHSC7-2</strain>
    </source>
</reference>
<name>A0A418YDT3_9GAMM</name>
<reference evidence="1 2" key="2">
    <citation type="submission" date="2019-01" db="EMBL/GenBank/DDBJ databases">
        <title>Motilimonas pumilus sp. nov., isolated from the gut of sea cucumber (Apostichopus japonicus).</title>
        <authorList>
            <person name="Wang F.-Q."/>
            <person name="Ren L.-H."/>
            <person name="Lin Y.-W."/>
            <person name="Sun G.-H."/>
            <person name="Du Z.-J."/>
            <person name="Zhao J.-X."/>
            <person name="Liu X.-J."/>
            <person name="Liu L.-J."/>
        </authorList>
    </citation>
    <scope>NUCLEOTIDE SEQUENCE [LARGE SCALE GENOMIC DNA]</scope>
    <source>
        <strain evidence="1 2">PLHSC7-2</strain>
    </source>
</reference>
<evidence type="ECO:0000313" key="1">
    <source>
        <dbReference type="EMBL" id="RJG42685.1"/>
    </source>
</evidence>
<keyword evidence="2" id="KW-1185">Reference proteome</keyword>
<dbReference type="Proteomes" id="UP000283255">
    <property type="component" value="Unassembled WGS sequence"/>
</dbReference>
<proteinExistence type="predicted"/>
<gene>
    <name evidence="1" type="ORF">D1Z90_12095</name>
</gene>
<evidence type="ECO:0000313" key="2">
    <source>
        <dbReference type="Proteomes" id="UP000283255"/>
    </source>
</evidence>
<sequence>MPSYADISENTLEDFEGWTLISVKTVSGFIDEDGTEDSAFEGCDYERTIMFTDGTQVKCDSYGYQYSFMPKAFIFGRSYSYKGSSLTSFKMIVAGEDYDLQ</sequence>
<protein>
    <submittedName>
        <fullName evidence="1">Uncharacterized protein</fullName>
    </submittedName>
</protein>
<dbReference type="OrthoDB" id="8913234at2"/>
<organism evidence="1 2">
    <name type="scientific">Motilimonas pumila</name>
    <dbReference type="NCBI Taxonomy" id="2303987"/>
    <lineage>
        <taxon>Bacteria</taxon>
        <taxon>Pseudomonadati</taxon>
        <taxon>Pseudomonadota</taxon>
        <taxon>Gammaproteobacteria</taxon>
        <taxon>Alteromonadales</taxon>
        <taxon>Alteromonadales genera incertae sedis</taxon>
        <taxon>Motilimonas</taxon>
    </lineage>
</organism>
<dbReference type="AlphaFoldDB" id="A0A418YDT3"/>
<comment type="caution">
    <text evidence="1">The sequence shown here is derived from an EMBL/GenBank/DDBJ whole genome shotgun (WGS) entry which is preliminary data.</text>
</comment>